<protein>
    <submittedName>
        <fullName evidence="4">GNAT family N-acetyltransferase</fullName>
    </submittedName>
</protein>
<keyword evidence="2" id="KW-0012">Acyltransferase</keyword>
<dbReference type="PROSITE" id="PS51186">
    <property type="entry name" value="GNAT"/>
    <property type="match status" value="1"/>
</dbReference>
<evidence type="ECO:0000256" key="1">
    <source>
        <dbReference type="ARBA" id="ARBA00022679"/>
    </source>
</evidence>
<sequence length="170" mass="19051">MPLTIRAPRTTADWDAARRLCWEYRDFLLGLEAESVRVAQLAYPFEKYTRLMNRLEAEHSAPNGGLFLVLQDDAPVGCGMYHRLCPNTAEIKRVYIAPDGRGLGAGRALMQRLIGDIRDQGYARILMDTGKVLTTATALYLSLGFRLRGPYQDVPPEAEGLLRFFEMGLG</sequence>
<dbReference type="PANTHER" id="PTHR43877">
    <property type="entry name" value="AMINOALKYLPHOSPHONATE N-ACETYLTRANSFERASE-RELATED-RELATED"/>
    <property type="match status" value="1"/>
</dbReference>
<comment type="caution">
    <text evidence="4">The sequence shown here is derived from an EMBL/GenBank/DDBJ whole genome shotgun (WGS) entry which is preliminary data.</text>
</comment>
<organism evidence="4 5">
    <name type="scientific">Mesobacterium hydrothermale</name>
    <dbReference type="NCBI Taxonomy" id="3111907"/>
    <lineage>
        <taxon>Bacteria</taxon>
        <taxon>Pseudomonadati</taxon>
        <taxon>Pseudomonadota</taxon>
        <taxon>Alphaproteobacteria</taxon>
        <taxon>Rhodobacterales</taxon>
        <taxon>Roseobacteraceae</taxon>
        <taxon>Mesobacterium</taxon>
    </lineage>
</organism>
<dbReference type="PANTHER" id="PTHR43877:SF2">
    <property type="entry name" value="AMINOALKYLPHOSPHONATE N-ACETYLTRANSFERASE-RELATED"/>
    <property type="match status" value="1"/>
</dbReference>
<dbReference type="SUPFAM" id="SSF55729">
    <property type="entry name" value="Acyl-CoA N-acyltransferases (Nat)"/>
    <property type="match status" value="1"/>
</dbReference>
<dbReference type="CDD" id="cd04301">
    <property type="entry name" value="NAT_SF"/>
    <property type="match status" value="1"/>
</dbReference>
<dbReference type="EMBL" id="JAYLLH010000035">
    <property type="protein sequence ID" value="MEC3863045.1"/>
    <property type="molecule type" value="Genomic_DNA"/>
</dbReference>
<dbReference type="RefSeq" id="WP_326299116.1">
    <property type="nucleotide sequence ID" value="NZ_JAYLLH010000035.1"/>
</dbReference>
<dbReference type="Gene3D" id="3.40.630.30">
    <property type="match status" value="1"/>
</dbReference>
<evidence type="ECO:0000313" key="5">
    <source>
        <dbReference type="Proteomes" id="UP001348149"/>
    </source>
</evidence>
<name>A0ABU6HP79_9RHOB</name>
<gene>
    <name evidence="4" type="ORF">VK792_17255</name>
</gene>
<evidence type="ECO:0000256" key="2">
    <source>
        <dbReference type="ARBA" id="ARBA00023315"/>
    </source>
</evidence>
<evidence type="ECO:0000259" key="3">
    <source>
        <dbReference type="PROSITE" id="PS51186"/>
    </source>
</evidence>
<evidence type="ECO:0000313" key="4">
    <source>
        <dbReference type="EMBL" id="MEC3863045.1"/>
    </source>
</evidence>
<reference evidence="4 5" key="1">
    <citation type="submission" date="2024-01" db="EMBL/GenBank/DDBJ databases">
        <title>Mesobacterium rodlantinim sp. nov., isolated from shallow sea hydrothermal systems off Kueishantao Island.</title>
        <authorList>
            <person name="Su Z."/>
            <person name="Tang K."/>
        </authorList>
    </citation>
    <scope>NUCLEOTIDE SEQUENCE [LARGE SCALE GENOMIC DNA]</scope>
    <source>
        <strain evidence="4 5">TK19101</strain>
    </source>
</reference>
<dbReference type="InterPro" id="IPR016181">
    <property type="entry name" value="Acyl_CoA_acyltransferase"/>
</dbReference>
<keyword evidence="1" id="KW-0808">Transferase</keyword>
<dbReference type="Pfam" id="PF00583">
    <property type="entry name" value="Acetyltransf_1"/>
    <property type="match status" value="1"/>
</dbReference>
<keyword evidence="5" id="KW-1185">Reference proteome</keyword>
<accession>A0ABU6HP79</accession>
<dbReference type="InterPro" id="IPR050832">
    <property type="entry name" value="Bact_Acetyltransf"/>
</dbReference>
<feature type="domain" description="N-acetyltransferase" evidence="3">
    <location>
        <begin position="3"/>
        <end position="170"/>
    </location>
</feature>
<dbReference type="InterPro" id="IPR000182">
    <property type="entry name" value="GNAT_dom"/>
</dbReference>
<proteinExistence type="predicted"/>
<dbReference type="Proteomes" id="UP001348149">
    <property type="component" value="Unassembled WGS sequence"/>
</dbReference>